<evidence type="ECO:0000256" key="4">
    <source>
        <dbReference type="ARBA" id="ARBA00023136"/>
    </source>
</evidence>
<protein>
    <submittedName>
        <fullName evidence="8">MFS general substrate transporter</fullName>
    </submittedName>
</protein>
<feature type="compositionally biased region" description="Basic and acidic residues" evidence="5">
    <location>
        <begin position="44"/>
        <end position="76"/>
    </location>
</feature>
<keyword evidence="9" id="KW-1185">Reference proteome</keyword>
<organism evidence="8 9">
    <name type="scientific">Testicularia cyperi</name>
    <dbReference type="NCBI Taxonomy" id="1882483"/>
    <lineage>
        <taxon>Eukaryota</taxon>
        <taxon>Fungi</taxon>
        <taxon>Dikarya</taxon>
        <taxon>Basidiomycota</taxon>
        <taxon>Ustilaginomycotina</taxon>
        <taxon>Ustilaginomycetes</taxon>
        <taxon>Ustilaginales</taxon>
        <taxon>Anthracoideaceae</taxon>
        <taxon>Testicularia</taxon>
    </lineage>
</organism>
<feature type="transmembrane region" description="Helical" evidence="6">
    <location>
        <begin position="142"/>
        <end position="161"/>
    </location>
</feature>
<reference evidence="8 9" key="1">
    <citation type="journal article" date="2018" name="Mol. Biol. Evol.">
        <title>Broad Genomic Sampling Reveals a Smut Pathogenic Ancestry of the Fungal Clade Ustilaginomycotina.</title>
        <authorList>
            <person name="Kijpornyongpan T."/>
            <person name="Mondo S.J."/>
            <person name="Barry K."/>
            <person name="Sandor L."/>
            <person name="Lee J."/>
            <person name="Lipzen A."/>
            <person name="Pangilinan J."/>
            <person name="LaButti K."/>
            <person name="Hainaut M."/>
            <person name="Henrissat B."/>
            <person name="Grigoriev I.V."/>
            <person name="Spatafora J.W."/>
            <person name="Aime M.C."/>
        </authorList>
    </citation>
    <scope>NUCLEOTIDE SEQUENCE [LARGE SCALE GENOMIC DNA]</scope>
    <source>
        <strain evidence="8 9">MCA 3645</strain>
    </source>
</reference>
<dbReference type="Proteomes" id="UP000246740">
    <property type="component" value="Unassembled WGS sequence"/>
</dbReference>
<accession>A0A317XJ39</accession>
<evidence type="ECO:0000313" key="8">
    <source>
        <dbReference type="EMBL" id="PWY98326.1"/>
    </source>
</evidence>
<dbReference type="FunFam" id="1.20.1250.20:FF:000088">
    <property type="entry name" value="MFS multidrug transporter, putative"/>
    <property type="match status" value="1"/>
</dbReference>
<feature type="region of interest" description="Disordered" evidence="5">
    <location>
        <begin position="1"/>
        <end position="76"/>
    </location>
</feature>
<feature type="transmembrane region" description="Helical" evidence="6">
    <location>
        <begin position="364"/>
        <end position="388"/>
    </location>
</feature>
<feature type="compositionally biased region" description="Low complexity" evidence="5">
    <location>
        <begin position="572"/>
        <end position="584"/>
    </location>
</feature>
<dbReference type="PANTHER" id="PTHR23502">
    <property type="entry name" value="MAJOR FACILITATOR SUPERFAMILY"/>
    <property type="match status" value="1"/>
</dbReference>
<dbReference type="STRING" id="1882483.A0A317XJ39"/>
<feature type="transmembrane region" description="Helical" evidence="6">
    <location>
        <begin position="333"/>
        <end position="352"/>
    </location>
</feature>
<dbReference type="AlphaFoldDB" id="A0A317XJ39"/>
<evidence type="ECO:0000259" key="7">
    <source>
        <dbReference type="PROSITE" id="PS50850"/>
    </source>
</evidence>
<dbReference type="SUPFAM" id="SSF103473">
    <property type="entry name" value="MFS general substrate transporter"/>
    <property type="match status" value="1"/>
</dbReference>
<dbReference type="PROSITE" id="PS50850">
    <property type="entry name" value="MFS"/>
    <property type="match status" value="1"/>
</dbReference>
<dbReference type="InterPro" id="IPR020846">
    <property type="entry name" value="MFS_dom"/>
</dbReference>
<sequence length="584" mass="65310">MSAATPNRASSEADTAVHTPSRIDSNEKKVTSTSDADASSSGDIPRDVEAIKEKNDLQKTAEEKQREGEHDLEPRKEDGKIVLTERAGYLATGYSFPTWKKWSILCVIFAVQVSMNFNTSVYPNAVMGVSEKYGVSEQAARVGQMIFLVAYAFGCEFWAPWSEEIGRWPVLQISLFLVNIWQILAALAPNYGSLIVARFLGGLFTAGGSVTLGMVADLWEPDEQQFAVGFVVLSSVGGTSVGPLVGGFIEAYLPLQWNFWIQLIFGGAVQIAHFVLVPETRSTILLDREAKRRRKAGQENIWGPNEVRTDRFSLKEIGKYWLRPFEMFVREPIVLWLSLLSGFSDMLIFIFLESFKLVYEQWGFSTVQIGLAFIPINLGYVLAYLIFIPRFMWERKRRLRNPDALKPEARLWLLLFLAPLEALGLFGFAWTSLGPPRVHWIAPMIFSAMIAVANLAIYLSSIDFMVCSYGVYAASATGGNALARDFLAGISAMYATPLYNRLGLEWASTLLAFLAIIVAIPIYVFYKWGPQIRERSKFAQTLASDRAANGGRRTDKDDKAEAGTVWSKEKSSSQPQQQQQEQQQ</sequence>
<feature type="transmembrane region" description="Helical" evidence="6">
    <location>
        <begin position="195"/>
        <end position="219"/>
    </location>
</feature>
<keyword evidence="3 6" id="KW-1133">Transmembrane helix</keyword>
<comment type="subcellular location">
    <subcellularLocation>
        <location evidence="1">Membrane</location>
        <topology evidence="1">Multi-pass membrane protein</topology>
    </subcellularLocation>
</comment>
<feature type="transmembrane region" description="Helical" evidence="6">
    <location>
        <begin position="506"/>
        <end position="526"/>
    </location>
</feature>
<dbReference type="PANTHER" id="PTHR23502:SF3">
    <property type="entry name" value="MAJOR FACILITATOR SUPERFAMILY (MFS) PROFILE DOMAIN-CONTAINING PROTEIN-RELATED"/>
    <property type="match status" value="1"/>
</dbReference>
<feature type="domain" description="Major facilitator superfamily (MFS) profile" evidence="7">
    <location>
        <begin position="104"/>
        <end position="533"/>
    </location>
</feature>
<keyword evidence="4 6" id="KW-0472">Membrane</keyword>
<feature type="compositionally biased region" description="Polar residues" evidence="5">
    <location>
        <begin position="1"/>
        <end position="13"/>
    </location>
</feature>
<feature type="transmembrane region" description="Helical" evidence="6">
    <location>
        <begin position="440"/>
        <end position="459"/>
    </location>
</feature>
<evidence type="ECO:0000313" key="9">
    <source>
        <dbReference type="Proteomes" id="UP000246740"/>
    </source>
</evidence>
<keyword evidence="2 6" id="KW-0812">Transmembrane</keyword>
<feature type="transmembrane region" description="Helical" evidence="6">
    <location>
        <begin position="471"/>
        <end position="494"/>
    </location>
</feature>
<dbReference type="InterPro" id="IPR011701">
    <property type="entry name" value="MFS"/>
</dbReference>
<feature type="compositionally biased region" description="Basic and acidic residues" evidence="5">
    <location>
        <begin position="552"/>
        <end position="571"/>
    </location>
</feature>
<gene>
    <name evidence="8" type="ORF">BCV70DRAFT_238877</name>
</gene>
<evidence type="ECO:0000256" key="5">
    <source>
        <dbReference type="SAM" id="MobiDB-lite"/>
    </source>
</evidence>
<name>A0A317XJ39_9BASI</name>
<dbReference type="Pfam" id="PF07690">
    <property type="entry name" value="MFS_1"/>
    <property type="match status" value="1"/>
</dbReference>
<evidence type="ECO:0000256" key="6">
    <source>
        <dbReference type="SAM" id="Phobius"/>
    </source>
</evidence>
<dbReference type="GO" id="GO:0022857">
    <property type="term" value="F:transmembrane transporter activity"/>
    <property type="evidence" value="ECO:0007669"/>
    <property type="project" value="InterPro"/>
</dbReference>
<proteinExistence type="predicted"/>
<evidence type="ECO:0000256" key="1">
    <source>
        <dbReference type="ARBA" id="ARBA00004141"/>
    </source>
</evidence>
<feature type="transmembrane region" description="Helical" evidence="6">
    <location>
        <begin position="168"/>
        <end position="189"/>
    </location>
</feature>
<dbReference type="Gene3D" id="1.20.1250.20">
    <property type="entry name" value="MFS general substrate transporter like domains"/>
    <property type="match status" value="1"/>
</dbReference>
<feature type="compositionally biased region" description="Low complexity" evidence="5">
    <location>
        <begin position="31"/>
        <end position="41"/>
    </location>
</feature>
<feature type="transmembrane region" description="Helical" evidence="6">
    <location>
        <begin position="409"/>
        <end position="428"/>
    </location>
</feature>
<dbReference type="OrthoDB" id="5376138at2759"/>
<dbReference type="InParanoid" id="A0A317XJ39"/>
<feature type="region of interest" description="Disordered" evidence="5">
    <location>
        <begin position="547"/>
        <end position="584"/>
    </location>
</feature>
<evidence type="ECO:0000256" key="3">
    <source>
        <dbReference type="ARBA" id="ARBA00022989"/>
    </source>
</evidence>
<feature type="transmembrane region" description="Helical" evidence="6">
    <location>
        <begin position="226"/>
        <end position="253"/>
    </location>
</feature>
<dbReference type="GO" id="GO:0005886">
    <property type="term" value="C:plasma membrane"/>
    <property type="evidence" value="ECO:0007669"/>
    <property type="project" value="TreeGrafter"/>
</dbReference>
<dbReference type="InterPro" id="IPR036259">
    <property type="entry name" value="MFS_trans_sf"/>
</dbReference>
<evidence type="ECO:0000256" key="2">
    <source>
        <dbReference type="ARBA" id="ARBA00022692"/>
    </source>
</evidence>
<dbReference type="EMBL" id="KZ819199">
    <property type="protein sequence ID" value="PWY98326.1"/>
    <property type="molecule type" value="Genomic_DNA"/>
</dbReference>